<dbReference type="InterPro" id="IPR009003">
    <property type="entry name" value="Peptidase_S1_PA"/>
</dbReference>
<dbReference type="EMBL" id="NCKU01004851">
    <property type="protein sequence ID" value="RWS05357.1"/>
    <property type="molecule type" value="Genomic_DNA"/>
</dbReference>
<evidence type="ECO:0000256" key="2">
    <source>
        <dbReference type="ARBA" id="ARBA00024195"/>
    </source>
</evidence>
<dbReference type="AlphaFoldDB" id="A0A3S3P0D7"/>
<organism evidence="3 4">
    <name type="scientific">Dinothrombium tinctorium</name>
    <dbReference type="NCBI Taxonomy" id="1965070"/>
    <lineage>
        <taxon>Eukaryota</taxon>
        <taxon>Metazoa</taxon>
        <taxon>Ecdysozoa</taxon>
        <taxon>Arthropoda</taxon>
        <taxon>Chelicerata</taxon>
        <taxon>Arachnida</taxon>
        <taxon>Acari</taxon>
        <taxon>Acariformes</taxon>
        <taxon>Trombidiformes</taxon>
        <taxon>Prostigmata</taxon>
        <taxon>Anystina</taxon>
        <taxon>Parasitengona</taxon>
        <taxon>Trombidioidea</taxon>
        <taxon>Trombidiidae</taxon>
        <taxon>Dinothrombium</taxon>
    </lineage>
</organism>
<dbReference type="Proteomes" id="UP000285301">
    <property type="component" value="Unassembled WGS sequence"/>
</dbReference>
<evidence type="ECO:0000256" key="1">
    <source>
        <dbReference type="ARBA" id="ARBA00023157"/>
    </source>
</evidence>
<evidence type="ECO:0000313" key="4">
    <source>
        <dbReference type="Proteomes" id="UP000285301"/>
    </source>
</evidence>
<keyword evidence="4" id="KW-1185">Reference proteome</keyword>
<dbReference type="PANTHER" id="PTHR24256">
    <property type="entry name" value="TRYPTASE-RELATED"/>
    <property type="match status" value="1"/>
</dbReference>
<dbReference type="InterPro" id="IPR043504">
    <property type="entry name" value="Peptidase_S1_PA_chymotrypsin"/>
</dbReference>
<name>A0A3S3P0D7_9ACAR</name>
<comment type="similarity">
    <text evidence="2">Belongs to the peptidase S1 family. CLIP subfamily.</text>
</comment>
<sequence length="196" mass="23099">MIAANAWLVHWFQVRYLIDVKHRTHKIFSTVANQTQVRTMTLLSEAAAIELNSTRWSKHDKYNATNSVYDFALIDLPKEIVFDYDKAPICLPKIDFEIKGKEMRMVNFKPEQFTRLSEYLREIEDINMSVDTYTCKKLKLLKTHICTIMQSEDYGGVYERYLPGAPLVVKENNRWMVVGVFSYSYIYDKKRRSVFA</sequence>
<protein>
    <submittedName>
        <fullName evidence="3">Uncharacterized protein</fullName>
    </submittedName>
</protein>
<accession>A0A3S3P0D7</accession>
<proteinExistence type="inferred from homology"/>
<reference evidence="3 4" key="1">
    <citation type="journal article" date="2018" name="Gigascience">
        <title>Genomes of trombidid mites reveal novel predicted allergens and laterally-transferred genes associated with secondary metabolism.</title>
        <authorList>
            <person name="Dong X."/>
            <person name="Chaisiri K."/>
            <person name="Xia D."/>
            <person name="Armstrong S.D."/>
            <person name="Fang Y."/>
            <person name="Donnelly M.J."/>
            <person name="Kadowaki T."/>
            <person name="McGarry J.W."/>
            <person name="Darby A.C."/>
            <person name="Makepeace B.L."/>
        </authorList>
    </citation>
    <scope>NUCLEOTIDE SEQUENCE [LARGE SCALE GENOMIC DNA]</scope>
    <source>
        <strain evidence="3">UoL-WK</strain>
    </source>
</reference>
<comment type="caution">
    <text evidence="3">The sequence shown here is derived from an EMBL/GenBank/DDBJ whole genome shotgun (WGS) entry which is preliminary data.</text>
</comment>
<dbReference type="Gene3D" id="2.40.10.10">
    <property type="entry name" value="Trypsin-like serine proteases"/>
    <property type="match status" value="1"/>
</dbReference>
<keyword evidence="1" id="KW-1015">Disulfide bond</keyword>
<gene>
    <name evidence="3" type="ORF">B4U79_19089</name>
</gene>
<evidence type="ECO:0000313" key="3">
    <source>
        <dbReference type="EMBL" id="RWS05357.1"/>
    </source>
</evidence>
<dbReference type="InterPro" id="IPR051487">
    <property type="entry name" value="Ser/Thr_Proteases_Immune/Dev"/>
</dbReference>
<feature type="non-terminal residue" evidence="3">
    <location>
        <position position="196"/>
    </location>
</feature>
<dbReference type="SUPFAM" id="SSF50494">
    <property type="entry name" value="Trypsin-like serine proteases"/>
    <property type="match status" value="1"/>
</dbReference>